<dbReference type="OMA" id="DSIMHAR"/>
<gene>
    <name evidence="2" type="ORF">NLS_LOCUS2367</name>
</gene>
<feature type="signal peptide" evidence="1">
    <location>
        <begin position="1"/>
        <end position="23"/>
    </location>
</feature>
<keyword evidence="1" id="KW-0732">Signal</keyword>
<evidence type="ECO:0000313" key="2">
    <source>
        <dbReference type="EMBL" id="VDK74161.1"/>
    </source>
</evidence>
<name>A0A3P6UAW1_LITSI</name>
<accession>A0A3P6UAW1</accession>
<evidence type="ECO:0000256" key="1">
    <source>
        <dbReference type="SAM" id="SignalP"/>
    </source>
</evidence>
<reference evidence="2 3" key="1">
    <citation type="submission" date="2018-08" db="EMBL/GenBank/DDBJ databases">
        <authorList>
            <person name="Laetsch R D."/>
            <person name="Stevens L."/>
            <person name="Kumar S."/>
            <person name="Blaxter L. M."/>
        </authorList>
    </citation>
    <scope>NUCLEOTIDE SEQUENCE [LARGE SCALE GENOMIC DNA]</scope>
</reference>
<sequence length="89" mass="10717">MKDVMKIFLFTALLLFISRSCYGSLEIDKDELVLRTHGIMHARRVRDTDKRDLEKHYVISRRPARRGVKHEKPKHILKNKKYKTNFSKY</sequence>
<organism evidence="2 3">
    <name type="scientific">Litomosoides sigmodontis</name>
    <name type="common">Filarial nematode worm</name>
    <dbReference type="NCBI Taxonomy" id="42156"/>
    <lineage>
        <taxon>Eukaryota</taxon>
        <taxon>Metazoa</taxon>
        <taxon>Ecdysozoa</taxon>
        <taxon>Nematoda</taxon>
        <taxon>Chromadorea</taxon>
        <taxon>Rhabditida</taxon>
        <taxon>Spirurina</taxon>
        <taxon>Spiruromorpha</taxon>
        <taxon>Filarioidea</taxon>
        <taxon>Onchocercidae</taxon>
        <taxon>Litomosoides</taxon>
    </lineage>
</organism>
<feature type="chain" id="PRO_5018220347" evidence="1">
    <location>
        <begin position="24"/>
        <end position="89"/>
    </location>
</feature>
<evidence type="ECO:0000313" key="3">
    <source>
        <dbReference type="Proteomes" id="UP000277928"/>
    </source>
</evidence>
<proteinExistence type="predicted"/>
<dbReference type="Proteomes" id="UP000277928">
    <property type="component" value="Unassembled WGS sequence"/>
</dbReference>
<dbReference type="EMBL" id="UYRX01000107">
    <property type="protein sequence ID" value="VDK74161.1"/>
    <property type="molecule type" value="Genomic_DNA"/>
</dbReference>
<dbReference type="OrthoDB" id="5813175at2759"/>
<keyword evidence="3" id="KW-1185">Reference proteome</keyword>
<dbReference type="AlphaFoldDB" id="A0A3P6UAW1"/>
<protein>
    <submittedName>
        <fullName evidence="2">Uncharacterized protein</fullName>
    </submittedName>
</protein>